<dbReference type="InterPro" id="IPR051697">
    <property type="entry name" value="Patched_domain-protein"/>
</dbReference>
<sequence>MSERPPCHTDCLEAPLSCVFRSLGCEVGAHPWIFLVVPVVLMAALGTGLIYLPKDVEENFEEQYTPIGSPAKAERRFVQKHFTANDSYGFSISRKSTEVNFACILAVSNTTSLLEPAILSEVSKVDDVIQDLYAMGENGTQINYNQVCAKHQGLCVPSNPLLYAWQMNRDLDLRNVTFPIYNHTGQPIYLAGTIGGTFLGERMGMNQLLLEAKAVRLLYYLKTEDREDNERSKKWLIRFLNQFSNIEKRLALKRIQ</sequence>
<protein>
    <submittedName>
        <fullName evidence="2">Patched domain-containing protein</fullName>
    </submittedName>
</protein>
<dbReference type="EMBL" id="CAAGRJ010038095">
    <property type="protein sequence ID" value="VFV45860.1"/>
    <property type="molecule type" value="Genomic_DNA"/>
</dbReference>
<name>A0A485PJQ7_LYNPA</name>
<reference evidence="2 3" key="1">
    <citation type="submission" date="2019-01" db="EMBL/GenBank/DDBJ databases">
        <authorList>
            <person name="Alioto T."/>
            <person name="Alioto T."/>
        </authorList>
    </citation>
    <scope>NUCLEOTIDE SEQUENCE [LARGE SCALE GENOMIC DNA]</scope>
</reference>
<dbReference type="PANTHER" id="PTHR10796">
    <property type="entry name" value="PATCHED-RELATED"/>
    <property type="match status" value="1"/>
</dbReference>
<dbReference type="GO" id="GO:0016020">
    <property type="term" value="C:membrane"/>
    <property type="evidence" value="ECO:0007669"/>
    <property type="project" value="TreeGrafter"/>
</dbReference>
<feature type="transmembrane region" description="Helical" evidence="1">
    <location>
        <begin position="32"/>
        <end position="52"/>
    </location>
</feature>
<feature type="non-terminal residue" evidence="2">
    <location>
        <position position="256"/>
    </location>
</feature>
<dbReference type="PANTHER" id="PTHR10796:SF60">
    <property type="entry name" value="PATCHED DOMAIN-CONTAINING PROTEIN 3"/>
    <property type="match status" value="1"/>
</dbReference>
<evidence type="ECO:0000313" key="3">
    <source>
        <dbReference type="Proteomes" id="UP000386466"/>
    </source>
</evidence>
<dbReference type="AlphaFoldDB" id="A0A485PJQ7"/>
<accession>A0A485PJQ7</accession>
<dbReference type="Proteomes" id="UP000386466">
    <property type="component" value="Unassembled WGS sequence"/>
</dbReference>
<evidence type="ECO:0000313" key="2">
    <source>
        <dbReference type="EMBL" id="VFV45860.1"/>
    </source>
</evidence>
<keyword evidence="1" id="KW-1133">Transmembrane helix</keyword>
<proteinExistence type="predicted"/>
<keyword evidence="3" id="KW-1185">Reference proteome</keyword>
<evidence type="ECO:0000256" key="1">
    <source>
        <dbReference type="SAM" id="Phobius"/>
    </source>
</evidence>
<keyword evidence="1" id="KW-0472">Membrane</keyword>
<keyword evidence="1" id="KW-0812">Transmembrane</keyword>
<gene>
    <name evidence="2" type="ORF">LYPA_23C020445</name>
</gene>
<organism evidence="2 3">
    <name type="scientific">Lynx pardinus</name>
    <name type="common">Iberian lynx</name>
    <name type="synonym">Felis pardina</name>
    <dbReference type="NCBI Taxonomy" id="191816"/>
    <lineage>
        <taxon>Eukaryota</taxon>
        <taxon>Metazoa</taxon>
        <taxon>Chordata</taxon>
        <taxon>Craniata</taxon>
        <taxon>Vertebrata</taxon>
        <taxon>Euteleostomi</taxon>
        <taxon>Mammalia</taxon>
        <taxon>Eutheria</taxon>
        <taxon>Laurasiatheria</taxon>
        <taxon>Carnivora</taxon>
        <taxon>Feliformia</taxon>
        <taxon>Felidae</taxon>
        <taxon>Felinae</taxon>
        <taxon>Lynx</taxon>
    </lineage>
</organism>